<evidence type="ECO:0000313" key="2">
    <source>
        <dbReference type="Proteomes" id="UP001233999"/>
    </source>
</evidence>
<accession>A0AAD7ZQU9</accession>
<dbReference type="Proteomes" id="UP001233999">
    <property type="component" value="Unassembled WGS sequence"/>
</dbReference>
<dbReference type="AlphaFoldDB" id="A0AAD7ZQU9"/>
<name>A0AAD7ZQU9_DIPPU</name>
<gene>
    <name evidence="1" type="ORF">L9F63_020742</name>
</gene>
<evidence type="ECO:0000313" key="1">
    <source>
        <dbReference type="EMBL" id="KAJ9584887.1"/>
    </source>
</evidence>
<sequence>PQIAQTTYKSTKMKQGKILYIITILDLNRKKKKSYTKNPTSVDNLFQERFMSIFYHIYPTINRKQSVSNYCRIFITHLILFFASEGPWGSRSTQYVTVL</sequence>
<feature type="non-terminal residue" evidence="1">
    <location>
        <position position="99"/>
    </location>
</feature>
<comment type="caution">
    <text evidence="1">The sequence shown here is derived from an EMBL/GenBank/DDBJ whole genome shotgun (WGS) entry which is preliminary data.</text>
</comment>
<feature type="non-terminal residue" evidence="1">
    <location>
        <position position="1"/>
    </location>
</feature>
<keyword evidence="2" id="KW-1185">Reference proteome</keyword>
<reference evidence="1" key="2">
    <citation type="submission" date="2023-05" db="EMBL/GenBank/DDBJ databases">
        <authorList>
            <person name="Fouks B."/>
        </authorList>
    </citation>
    <scope>NUCLEOTIDE SEQUENCE</scope>
    <source>
        <strain evidence="1">Stay&amp;Tobe</strain>
        <tissue evidence="1">Testes</tissue>
    </source>
</reference>
<protein>
    <submittedName>
        <fullName evidence="1">Uncharacterized protein</fullName>
    </submittedName>
</protein>
<reference evidence="1" key="1">
    <citation type="journal article" date="2023" name="IScience">
        <title>Live-bearing cockroach genome reveals convergent evolutionary mechanisms linked to viviparity in insects and beyond.</title>
        <authorList>
            <person name="Fouks B."/>
            <person name="Harrison M.C."/>
            <person name="Mikhailova A.A."/>
            <person name="Marchal E."/>
            <person name="English S."/>
            <person name="Carruthers M."/>
            <person name="Jennings E.C."/>
            <person name="Chiamaka E.L."/>
            <person name="Frigard R.A."/>
            <person name="Pippel M."/>
            <person name="Attardo G.M."/>
            <person name="Benoit J.B."/>
            <person name="Bornberg-Bauer E."/>
            <person name="Tobe S.S."/>
        </authorList>
    </citation>
    <scope>NUCLEOTIDE SEQUENCE</scope>
    <source>
        <strain evidence="1">Stay&amp;Tobe</strain>
    </source>
</reference>
<dbReference type="EMBL" id="JASPKZ010007340">
    <property type="protein sequence ID" value="KAJ9584887.1"/>
    <property type="molecule type" value="Genomic_DNA"/>
</dbReference>
<proteinExistence type="predicted"/>
<organism evidence="1 2">
    <name type="scientific">Diploptera punctata</name>
    <name type="common">Pacific beetle cockroach</name>
    <dbReference type="NCBI Taxonomy" id="6984"/>
    <lineage>
        <taxon>Eukaryota</taxon>
        <taxon>Metazoa</taxon>
        <taxon>Ecdysozoa</taxon>
        <taxon>Arthropoda</taxon>
        <taxon>Hexapoda</taxon>
        <taxon>Insecta</taxon>
        <taxon>Pterygota</taxon>
        <taxon>Neoptera</taxon>
        <taxon>Polyneoptera</taxon>
        <taxon>Dictyoptera</taxon>
        <taxon>Blattodea</taxon>
        <taxon>Blaberoidea</taxon>
        <taxon>Blaberidae</taxon>
        <taxon>Diplopterinae</taxon>
        <taxon>Diploptera</taxon>
    </lineage>
</organism>